<reference evidence="2 3" key="1">
    <citation type="journal article" date="2018" name="PLoS Genet.">
        <title>Population sequencing reveals clonal diversity and ancestral inbreeding in the grapevine cultivar Chardonnay.</title>
        <authorList>
            <person name="Roach M.J."/>
            <person name="Johnson D.L."/>
            <person name="Bohlmann J."/>
            <person name="van Vuuren H.J."/>
            <person name="Jones S.J."/>
            <person name="Pretorius I.S."/>
            <person name="Schmidt S.A."/>
            <person name="Borneman A.R."/>
        </authorList>
    </citation>
    <scope>NUCLEOTIDE SEQUENCE [LARGE SCALE GENOMIC DNA]</scope>
    <source>
        <strain evidence="3">cv. Chardonnay</strain>
        <tissue evidence="2">Leaf</tissue>
    </source>
</reference>
<proteinExistence type="predicted"/>
<gene>
    <name evidence="2" type="ORF">CK203_107525</name>
</gene>
<feature type="domain" description="Reverse transcriptase" evidence="1">
    <location>
        <begin position="195"/>
        <end position="328"/>
    </location>
</feature>
<dbReference type="AlphaFoldDB" id="A0A438CCT3"/>
<organism evidence="2 3">
    <name type="scientific">Vitis vinifera</name>
    <name type="common">Grape</name>
    <dbReference type="NCBI Taxonomy" id="29760"/>
    <lineage>
        <taxon>Eukaryota</taxon>
        <taxon>Viridiplantae</taxon>
        <taxon>Streptophyta</taxon>
        <taxon>Embryophyta</taxon>
        <taxon>Tracheophyta</taxon>
        <taxon>Spermatophyta</taxon>
        <taxon>Magnoliopsida</taxon>
        <taxon>eudicotyledons</taxon>
        <taxon>Gunneridae</taxon>
        <taxon>Pentapetalae</taxon>
        <taxon>rosids</taxon>
        <taxon>Vitales</taxon>
        <taxon>Vitaceae</taxon>
        <taxon>Viteae</taxon>
        <taxon>Vitis</taxon>
    </lineage>
</organism>
<evidence type="ECO:0000313" key="3">
    <source>
        <dbReference type="Proteomes" id="UP000288805"/>
    </source>
</evidence>
<dbReference type="PANTHER" id="PTHR33116">
    <property type="entry name" value="REVERSE TRANSCRIPTASE ZINC-BINDING DOMAIN-CONTAINING PROTEIN-RELATED-RELATED"/>
    <property type="match status" value="1"/>
</dbReference>
<evidence type="ECO:0000259" key="1">
    <source>
        <dbReference type="Pfam" id="PF00078"/>
    </source>
</evidence>
<evidence type="ECO:0000313" key="2">
    <source>
        <dbReference type="EMBL" id="RVW21063.1"/>
    </source>
</evidence>
<protein>
    <recommendedName>
        <fullName evidence="1">Reverse transcriptase domain-containing protein</fullName>
    </recommendedName>
</protein>
<dbReference type="Pfam" id="PF00078">
    <property type="entry name" value="RVT_1"/>
    <property type="match status" value="1"/>
</dbReference>
<accession>A0A438CCT3</accession>
<dbReference type="CDD" id="cd09272">
    <property type="entry name" value="RNase_HI_RT_Ty1"/>
    <property type="match status" value="1"/>
</dbReference>
<sequence length="372" mass="42542">MPLMIPMKLYCDNKAAISIAHNPVQHDRTKHVEIDRHFIKEKIEVGLINLSYVSSSQTTMVLYVKRPCPAGLMRPPTWLQLARETKRKVCDTRFVGSIWTVRNKEWVALPASGASGGILIIWDSKKLCSEEVVIGSFSVSVKFVMDGCGPLWLFAVYGPNSPILRKDFWVELLDIFGLSFPLWCADDIIANEIVDEKRRSGEEGVVFKIDFEKVYDHVSWDFLDHVLEKKGFSPRWRTWMRGCLSMVSFAVLMNGNVKGMLLRAEERGLLEGFRVGRNRTRVSHLQFADYNIFFSNTCAENLQTLKSLLLVFGQIYGLKVNLDKSNLFGINLDQNHLSKLPLMIDCKASDWPILYLVFLWEGIQRLVAFGIQ</sequence>
<comment type="caution">
    <text evidence="2">The sequence shown here is derived from an EMBL/GenBank/DDBJ whole genome shotgun (WGS) entry which is preliminary data.</text>
</comment>
<name>A0A438CCT3_VITVI</name>
<dbReference type="PANTHER" id="PTHR33116:SF78">
    <property type="entry name" value="OS12G0587133 PROTEIN"/>
    <property type="match status" value="1"/>
</dbReference>
<dbReference type="EMBL" id="QGNW01002316">
    <property type="protein sequence ID" value="RVW21063.1"/>
    <property type="molecule type" value="Genomic_DNA"/>
</dbReference>
<dbReference type="InterPro" id="IPR000477">
    <property type="entry name" value="RT_dom"/>
</dbReference>
<dbReference type="Proteomes" id="UP000288805">
    <property type="component" value="Unassembled WGS sequence"/>
</dbReference>